<accession>A0ABD3C4S8</accession>
<dbReference type="PANTHER" id="PTHR33133">
    <property type="entry name" value="OS08G0107100 PROTEIN-RELATED"/>
    <property type="match status" value="1"/>
</dbReference>
<feature type="transmembrane region" description="Helical" evidence="1">
    <location>
        <begin position="105"/>
        <end position="138"/>
    </location>
</feature>
<gene>
    <name evidence="2" type="ORF">CASFOL_032676</name>
</gene>
<sequence>MDFSTSHGFFAILSESIKILPKNGKLVSVIALLSIVISSSVSWLFLRSLASLSKDMLVKSQQSFMPDPNSFKIPDPNSFNMPNPTIPGFNPAQIPGPFGQLQEYFSIILVVEIAFFLVSFTVSFFSTISTILISAMSYKAKNLSLKELLSMICRKWTRPLITTFYVSALGMGYLFIASFFAAPLLVNHSKASLSVAVLFGVVAYVFYLYLSVSWVLAVVVSVVEESYGLKSLGKAATLVDGKKLQGFLINVSFELLSFIIYGAYKVVLGYKGLLEYPMIFGFLAVIYSVLVKVFGSVVYTVLYFKCKEDCGEGIELYGNVEYAKVQNKEMGNDIA</sequence>
<feature type="transmembrane region" description="Helical" evidence="1">
    <location>
        <begin position="193"/>
        <end position="223"/>
    </location>
</feature>
<keyword evidence="3" id="KW-1185">Reference proteome</keyword>
<feature type="transmembrane region" description="Helical" evidence="1">
    <location>
        <begin position="276"/>
        <end position="304"/>
    </location>
</feature>
<dbReference type="PANTHER" id="PTHR33133:SF1">
    <property type="entry name" value="EXPRESSED PROTEIN-RELATED"/>
    <property type="match status" value="1"/>
</dbReference>
<keyword evidence="1" id="KW-0472">Membrane</keyword>
<evidence type="ECO:0000313" key="2">
    <source>
        <dbReference type="EMBL" id="KAL3623860.1"/>
    </source>
</evidence>
<protein>
    <recommendedName>
        <fullName evidence="4">Transmembrane protein</fullName>
    </recommendedName>
</protein>
<evidence type="ECO:0000313" key="3">
    <source>
        <dbReference type="Proteomes" id="UP001632038"/>
    </source>
</evidence>
<feature type="transmembrane region" description="Helical" evidence="1">
    <location>
        <begin position="159"/>
        <end position="181"/>
    </location>
</feature>
<name>A0ABD3C4S8_9LAMI</name>
<reference evidence="3" key="1">
    <citation type="journal article" date="2024" name="IScience">
        <title>Strigolactones Initiate the Formation of Haustorium-like Structures in Castilleja.</title>
        <authorList>
            <person name="Buerger M."/>
            <person name="Peterson D."/>
            <person name="Chory J."/>
        </authorList>
    </citation>
    <scope>NUCLEOTIDE SEQUENCE [LARGE SCALE GENOMIC DNA]</scope>
</reference>
<dbReference type="Proteomes" id="UP001632038">
    <property type="component" value="Unassembled WGS sequence"/>
</dbReference>
<feature type="transmembrane region" description="Helical" evidence="1">
    <location>
        <begin position="26"/>
        <end position="46"/>
    </location>
</feature>
<comment type="caution">
    <text evidence="2">The sequence shown here is derived from an EMBL/GenBank/DDBJ whole genome shotgun (WGS) entry which is preliminary data.</text>
</comment>
<keyword evidence="1" id="KW-0812">Transmembrane</keyword>
<dbReference type="AlphaFoldDB" id="A0ABD3C4S8"/>
<proteinExistence type="predicted"/>
<evidence type="ECO:0000256" key="1">
    <source>
        <dbReference type="SAM" id="Phobius"/>
    </source>
</evidence>
<feature type="transmembrane region" description="Helical" evidence="1">
    <location>
        <begin position="244"/>
        <end position="264"/>
    </location>
</feature>
<dbReference type="EMBL" id="JAVIJP010000054">
    <property type="protein sequence ID" value="KAL3623860.1"/>
    <property type="molecule type" value="Genomic_DNA"/>
</dbReference>
<organism evidence="2 3">
    <name type="scientific">Castilleja foliolosa</name>
    <dbReference type="NCBI Taxonomy" id="1961234"/>
    <lineage>
        <taxon>Eukaryota</taxon>
        <taxon>Viridiplantae</taxon>
        <taxon>Streptophyta</taxon>
        <taxon>Embryophyta</taxon>
        <taxon>Tracheophyta</taxon>
        <taxon>Spermatophyta</taxon>
        <taxon>Magnoliopsida</taxon>
        <taxon>eudicotyledons</taxon>
        <taxon>Gunneridae</taxon>
        <taxon>Pentapetalae</taxon>
        <taxon>asterids</taxon>
        <taxon>lamiids</taxon>
        <taxon>Lamiales</taxon>
        <taxon>Orobanchaceae</taxon>
        <taxon>Pedicularideae</taxon>
        <taxon>Castillejinae</taxon>
        <taxon>Castilleja</taxon>
    </lineage>
</organism>
<evidence type="ECO:0008006" key="4">
    <source>
        <dbReference type="Google" id="ProtNLM"/>
    </source>
</evidence>
<keyword evidence="1" id="KW-1133">Transmembrane helix</keyword>